<comment type="caution">
    <text evidence="1">The sequence shown here is derived from an EMBL/GenBank/DDBJ whole genome shotgun (WGS) entry which is preliminary data.</text>
</comment>
<reference evidence="1" key="1">
    <citation type="journal article" date="2015" name="Nature">
        <title>Complex archaea that bridge the gap between prokaryotes and eukaryotes.</title>
        <authorList>
            <person name="Spang A."/>
            <person name="Saw J.H."/>
            <person name="Jorgensen S.L."/>
            <person name="Zaremba-Niedzwiedzka K."/>
            <person name="Martijn J."/>
            <person name="Lind A.E."/>
            <person name="van Eijk R."/>
            <person name="Schleper C."/>
            <person name="Guy L."/>
            <person name="Ettema T.J."/>
        </authorList>
    </citation>
    <scope>NUCLEOTIDE SEQUENCE</scope>
</reference>
<evidence type="ECO:0000313" key="1">
    <source>
        <dbReference type="EMBL" id="KKL81808.1"/>
    </source>
</evidence>
<dbReference type="EMBL" id="LAZR01022459">
    <property type="protein sequence ID" value="KKL81808.1"/>
    <property type="molecule type" value="Genomic_DNA"/>
</dbReference>
<organism evidence="1">
    <name type="scientific">marine sediment metagenome</name>
    <dbReference type="NCBI Taxonomy" id="412755"/>
    <lineage>
        <taxon>unclassified sequences</taxon>
        <taxon>metagenomes</taxon>
        <taxon>ecological metagenomes</taxon>
    </lineage>
</organism>
<name>A0A0F9F6C2_9ZZZZ</name>
<accession>A0A0F9F6C2</accession>
<protein>
    <submittedName>
        <fullName evidence="1">Uncharacterized protein</fullName>
    </submittedName>
</protein>
<dbReference type="AlphaFoldDB" id="A0A0F9F6C2"/>
<gene>
    <name evidence="1" type="ORF">LCGC14_1991100</name>
</gene>
<sequence length="104" mass="11322">MMPRMMDCGCKIMPGESDLYQRGSGKSITQASPPYIEYCERHSGDEQNPTPGHLQKAKDVITTSQEAVGNQQIPPELQLAVGQLAATIAIAEAINHLRETIARS</sequence>
<proteinExistence type="predicted"/>